<gene>
    <name evidence="2" type="ordered locus">Aasi_0591</name>
</gene>
<dbReference type="HOGENOM" id="CLU_360433_0_0_10"/>
<dbReference type="Proteomes" id="UP000001227">
    <property type="component" value="Chromosome"/>
</dbReference>
<proteinExistence type="predicted"/>
<feature type="region of interest" description="Disordered" evidence="1">
    <location>
        <begin position="752"/>
        <end position="776"/>
    </location>
</feature>
<protein>
    <submittedName>
        <fullName evidence="2">Uncharacterized protein</fullName>
    </submittedName>
</protein>
<keyword evidence="3" id="KW-1185">Reference proteome</keyword>
<organism evidence="2 3">
    <name type="scientific">Amoebophilus asiaticus (strain 5a2)</name>
    <dbReference type="NCBI Taxonomy" id="452471"/>
    <lineage>
        <taxon>Bacteria</taxon>
        <taxon>Pseudomonadati</taxon>
        <taxon>Bacteroidota</taxon>
        <taxon>Cytophagia</taxon>
        <taxon>Cytophagales</taxon>
        <taxon>Amoebophilaceae</taxon>
        <taxon>Candidatus Amoebophilus</taxon>
    </lineage>
</organism>
<reference evidence="2 3" key="1">
    <citation type="journal article" date="2010" name="J. Bacteriol.">
        <title>The genome of the amoeba symbiont 'Candidatus Amoebophilus asiaticus' reveals common mechanisms for host cell interaction among amoeba-associated bacteria.</title>
        <authorList>
            <person name="Schmitz-Esser S."/>
            <person name="Tischler P."/>
            <person name="Arnold R."/>
            <person name="Montanaro J."/>
            <person name="Wagner M."/>
            <person name="Rattei T."/>
            <person name="Horn M."/>
        </authorList>
    </citation>
    <scope>NUCLEOTIDE SEQUENCE [LARGE SCALE GENOMIC DNA]</scope>
    <source>
        <strain evidence="2 3">5a2</strain>
    </source>
</reference>
<dbReference type="EMBL" id="CP001102">
    <property type="protein sequence ID" value="ACE05992.1"/>
    <property type="molecule type" value="Genomic_DNA"/>
</dbReference>
<dbReference type="AlphaFoldDB" id="B3ERZ0"/>
<evidence type="ECO:0000313" key="3">
    <source>
        <dbReference type="Proteomes" id="UP000001227"/>
    </source>
</evidence>
<dbReference type="RefSeq" id="WP_012472758.1">
    <property type="nucleotide sequence ID" value="NC_010830.1"/>
</dbReference>
<accession>B3ERZ0</accession>
<dbReference type="OrthoDB" id="8248741at2"/>
<name>B3ERZ0_AMOA5</name>
<dbReference type="eggNOG" id="ENOG502Z7M5">
    <property type="taxonomic scope" value="Bacteria"/>
</dbReference>
<evidence type="ECO:0000256" key="1">
    <source>
        <dbReference type="SAM" id="MobiDB-lite"/>
    </source>
</evidence>
<sequence length="776" mass="87178">MHEKLQKIKGKVATGSLQLDADGLGSAPLAKQLKQAFGNTLKLKIKDNSLQEGADYIQFQATADSLLGIYYQNINIVFYIYQEDIACLIAAVLPKIWNFSWAYPDLPPYTPMMPEAKTTASFFNRLSFVEPIQALFSSHDFPEGHTPHGKLKLVNVNPDLYENKRIYSGINYLCILDLYSLPLLSANLLQFMNISGSLSTYFYGHVEQQEEDHAQLQLIADLSLEKELDIFKFAINQLKLYTSTSVYDIRPFSGVSLLGEISIEDQQSQSMELVWPIGSTSLMFQNDQSIPFPGFATFKEYFPKDYARFPIELKGDELAIHELKLTLSLISPAISHIFLSIGTHENWKRLSLIQDIISIENLDLQWDITPGNNKNTQFYILSDFNVGGGIVEVSAGLPDFVFYGDLGLYQTVNFSQLFTHFFPQAHLPEVEVLDLSVEADIQQKTYNFEIEIADGWELALQGAKGAKPLPLKNMSMQLEHDSYSTFATITSVLYIAEVPIKLVAMKDSQESNKGWEFTGSTGLYQEISINKLLKYMAKQFGLSDSDFPQVLEGLTFSNLELYFETLVQAFRFTGEAQFEIEEDNAIDITVQIDLKKNELGAYEKTFSGFLTIGDLVFDIEFSKNLQDSILIATHSYLEVQKIHIQKLVEKVSPSVAKVLSISEYPMETKDIILGVDRSTTHTSHRSESATSSDSPTTFFFGLDVVGKSSPTGQNVQADKNIPVFITSQEIESTQAQKFNQLIKQRQLNLPKNGIPQGIMPMLEDSKGREPANQPAP</sequence>
<evidence type="ECO:0000313" key="2">
    <source>
        <dbReference type="EMBL" id="ACE05992.1"/>
    </source>
</evidence>
<dbReference type="KEGG" id="aas:Aasi_0591"/>